<feature type="compositionally biased region" description="Polar residues" evidence="1">
    <location>
        <begin position="403"/>
        <end position="415"/>
    </location>
</feature>
<feature type="compositionally biased region" description="Basic and acidic residues" evidence="1">
    <location>
        <begin position="596"/>
        <end position="619"/>
    </location>
</feature>
<dbReference type="Proteomes" id="UP000749559">
    <property type="component" value="Unassembled WGS sequence"/>
</dbReference>
<feature type="compositionally biased region" description="Polar residues" evidence="1">
    <location>
        <begin position="370"/>
        <end position="386"/>
    </location>
</feature>
<accession>A0A8J1UHG2</accession>
<evidence type="ECO:0000256" key="1">
    <source>
        <dbReference type="SAM" id="MobiDB-lite"/>
    </source>
</evidence>
<evidence type="ECO:0000256" key="2">
    <source>
        <dbReference type="SAM" id="Phobius"/>
    </source>
</evidence>
<evidence type="ECO:0000313" key="3">
    <source>
        <dbReference type="EMBL" id="CAH1785684.1"/>
    </source>
</evidence>
<name>A0A8J1UHG2_OWEFU</name>
<feature type="compositionally biased region" description="Basic and acidic residues" evidence="1">
    <location>
        <begin position="457"/>
        <end position="474"/>
    </location>
</feature>
<dbReference type="AlphaFoldDB" id="A0A8J1UHG2"/>
<feature type="region of interest" description="Disordered" evidence="1">
    <location>
        <begin position="579"/>
        <end position="671"/>
    </location>
</feature>
<feature type="transmembrane region" description="Helical" evidence="2">
    <location>
        <begin position="12"/>
        <end position="33"/>
    </location>
</feature>
<gene>
    <name evidence="3" type="ORF">OFUS_LOCUS11704</name>
</gene>
<feature type="region of interest" description="Disordered" evidence="1">
    <location>
        <begin position="457"/>
        <end position="482"/>
    </location>
</feature>
<proteinExistence type="predicted"/>
<reference evidence="3" key="1">
    <citation type="submission" date="2022-03" db="EMBL/GenBank/DDBJ databases">
        <authorList>
            <person name="Martin C."/>
        </authorList>
    </citation>
    <scope>NUCLEOTIDE SEQUENCE</scope>
</reference>
<organism evidence="3 4">
    <name type="scientific">Owenia fusiformis</name>
    <name type="common">Polychaete worm</name>
    <dbReference type="NCBI Taxonomy" id="6347"/>
    <lineage>
        <taxon>Eukaryota</taxon>
        <taxon>Metazoa</taxon>
        <taxon>Spiralia</taxon>
        <taxon>Lophotrochozoa</taxon>
        <taxon>Annelida</taxon>
        <taxon>Polychaeta</taxon>
        <taxon>Sedentaria</taxon>
        <taxon>Canalipalpata</taxon>
        <taxon>Sabellida</taxon>
        <taxon>Oweniida</taxon>
        <taxon>Oweniidae</taxon>
        <taxon>Owenia</taxon>
    </lineage>
</organism>
<comment type="caution">
    <text evidence="3">The sequence shown here is derived from an EMBL/GenBank/DDBJ whole genome shotgun (WGS) entry which is preliminary data.</text>
</comment>
<dbReference type="EMBL" id="CAIIXF020000006">
    <property type="protein sequence ID" value="CAH1785684.1"/>
    <property type="molecule type" value="Genomic_DNA"/>
</dbReference>
<protein>
    <submittedName>
        <fullName evidence="3">Uncharacterized protein</fullName>
    </submittedName>
</protein>
<keyword evidence="2" id="KW-0472">Membrane</keyword>
<sequence>MIMARKTKTRIWRNYVAETLIWALIYTGCLFVFRQQASFVVAGTSVNNNVTTADTIKPKAIPIQEGELQHVPKEKLAKFTKKFKSLVEENERIVDEYKSLLGYTLDVEVEKERTDRRFDCRFTSPITSETVGTHIDTLTDSDRTRVHSKTMHTPLNQDDPDHDMTIAVDMNSNDEYNKNLQVIPIVEQCDSSSQTEYLDMMVISRENKVKIDKLPPTKYWKELRANQRQQWNICLVNVTNNDTFVKDACIETEVTSTISCQTDDEMSSSIFDNYIQERFLHDLTFSPQKCRLYDDTGTEKLEDIEFWNAEDVKSVWSASSSSSRSSRSRCASLSSLTSGADSFEQMCGTPDKLSHKSFNDSAIELCSLRSQTSSPGEAQPNSNQTEIMEVRRRPKQNRRRSSQDINNRDSAISMTFTDSESNISESLNDMNQGVNFDLGDSLVLSPKQADRNELRRAYRQNHTDEERLKSKKDYNGTNKHTFKGNKSIVSEMELLTSSDTSTQYEKLGQMSISSQCSVKSRDSETQYEPKEMKPITNNCGIQCSGATSDADITEVGSQHEKYWLSQGTQYEMNDIQHDLPGVSINRNTPISNSPRLNKDEVTKNHSRESSNRGTQKDAAVEEQTNAKGNIEGLSNSIIETSNRTQEYEDHGDGKDDVDNTSNETTPGKLAKPFSRENLLRVLEESFPDVKHPRFFSDIVEYAMNISPRFVAKNMKQGEKKDIEQEEIYENLILAKTVEVGIPNMTETGVQTDKIPWLASQPLIDYPPMSQIIRVVRPGPPMVFERCKPYKPIIFRR</sequence>
<keyword evidence="4" id="KW-1185">Reference proteome</keyword>
<keyword evidence="2" id="KW-0812">Transmembrane</keyword>
<feature type="compositionally biased region" description="Polar residues" evidence="1">
    <location>
        <begin position="622"/>
        <end position="644"/>
    </location>
</feature>
<feature type="region of interest" description="Disordered" evidence="1">
    <location>
        <begin position="370"/>
        <end position="415"/>
    </location>
</feature>
<feature type="compositionally biased region" description="Basic and acidic residues" evidence="1">
    <location>
        <begin position="645"/>
        <end position="657"/>
    </location>
</feature>
<feature type="compositionally biased region" description="Polar residues" evidence="1">
    <location>
        <begin position="584"/>
        <end position="595"/>
    </location>
</feature>
<keyword evidence="2" id="KW-1133">Transmembrane helix</keyword>
<evidence type="ECO:0000313" key="4">
    <source>
        <dbReference type="Proteomes" id="UP000749559"/>
    </source>
</evidence>